<dbReference type="EMBL" id="DS178265">
    <property type="protein sequence ID" value="EFP76324.1"/>
    <property type="molecule type" value="Genomic_DNA"/>
</dbReference>
<dbReference type="Proteomes" id="UP000008783">
    <property type="component" value="Unassembled WGS sequence"/>
</dbReference>
<dbReference type="InterPro" id="IPR047655">
    <property type="entry name" value="Transpos_IS630-like"/>
</dbReference>
<dbReference type="KEGG" id="pgr:PGTG_02765"/>
<gene>
    <name evidence="2" type="ORF">PGTG_02765</name>
</gene>
<dbReference type="NCBIfam" id="NF033545">
    <property type="entry name" value="transpos_IS630"/>
    <property type="match status" value="1"/>
</dbReference>
<accession>E3JW99</accession>
<dbReference type="InterPro" id="IPR038717">
    <property type="entry name" value="Tc1-like_DDE_dom"/>
</dbReference>
<dbReference type="eggNOG" id="ENOG502S808">
    <property type="taxonomic scope" value="Eukaryota"/>
</dbReference>
<reference evidence="3" key="2">
    <citation type="journal article" date="2011" name="Proc. Natl. Acad. Sci. U.S.A.">
        <title>Obligate biotrophy features unraveled by the genomic analysis of rust fungi.</title>
        <authorList>
            <person name="Duplessis S."/>
            <person name="Cuomo C.A."/>
            <person name="Lin Y.-C."/>
            <person name="Aerts A."/>
            <person name="Tisserant E."/>
            <person name="Veneault-Fourrey C."/>
            <person name="Joly D.L."/>
            <person name="Hacquard S."/>
            <person name="Amselem J."/>
            <person name="Cantarel B.L."/>
            <person name="Chiu R."/>
            <person name="Coutinho P.M."/>
            <person name="Feau N."/>
            <person name="Field M."/>
            <person name="Frey P."/>
            <person name="Gelhaye E."/>
            <person name="Goldberg J."/>
            <person name="Grabherr M.G."/>
            <person name="Kodira C.D."/>
            <person name="Kohler A."/>
            <person name="Kuees U."/>
            <person name="Lindquist E.A."/>
            <person name="Lucas S.M."/>
            <person name="Mago R."/>
            <person name="Mauceli E."/>
            <person name="Morin E."/>
            <person name="Murat C."/>
            <person name="Pangilinan J.L."/>
            <person name="Park R."/>
            <person name="Pearson M."/>
            <person name="Quesneville H."/>
            <person name="Rouhier N."/>
            <person name="Sakthikumar S."/>
            <person name="Salamov A.A."/>
            <person name="Schmutz J."/>
            <person name="Selles B."/>
            <person name="Shapiro H."/>
            <person name="Tanguay P."/>
            <person name="Tuskan G.A."/>
            <person name="Henrissat B."/>
            <person name="Van de Peer Y."/>
            <person name="Rouze P."/>
            <person name="Ellis J.G."/>
            <person name="Dodds P.N."/>
            <person name="Schein J.E."/>
            <person name="Zhong S."/>
            <person name="Hamelin R.C."/>
            <person name="Grigoriev I.V."/>
            <person name="Szabo L.J."/>
            <person name="Martin F."/>
        </authorList>
    </citation>
    <scope>NUCLEOTIDE SEQUENCE [LARGE SCALE GENOMIC DNA]</scope>
    <source>
        <strain evidence="3">CRL 75-36-700-3 / race SCCL</strain>
    </source>
</reference>
<reference key="1">
    <citation type="submission" date="2007-01" db="EMBL/GenBank/DDBJ databases">
        <title>The Genome Sequence of Puccinia graminis f. sp. tritici Strain CRL 75-36-700-3.</title>
        <authorList>
            <consortium name="The Broad Institute Genome Sequencing Platform"/>
            <person name="Birren B."/>
            <person name="Lander E."/>
            <person name="Galagan J."/>
            <person name="Nusbaum C."/>
            <person name="Devon K."/>
            <person name="Cuomo C."/>
            <person name="Jaffe D."/>
            <person name="Butler J."/>
            <person name="Alvarez P."/>
            <person name="Gnerre S."/>
            <person name="Grabherr M."/>
            <person name="Mauceli E."/>
            <person name="Brockman W."/>
            <person name="Young S."/>
            <person name="LaButti K."/>
            <person name="Sykes S."/>
            <person name="DeCaprio D."/>
            <person name="Crawford M."/>
            <person name="Koehrsen M."/>
            <person name="Engels R."/>
            <person name="Montgomery P."/>
            <person name="Pearson M."/>
            <person name="Howarth C."/>
            <person name="Larson L."/>
            <person name="White J."/>
            <person name="Zeng Q."/>
            <person name="Kodira C."/>
            <person name="Yandava C."/>
            <person name="Alvarado L."/>
            <person name="O'Leary S."/>
            <person name="Szabo L."/>
            <person name="Dean R."/>
            <person name="Schein J."/>
        </authorList>
    </citation>
    <scope>NUCLEOTIDE SEQUENCE</scope>
    <source>
        <strain>CRL 75-36-700-3</strain>
    </source>
</reference>
<sequence>MHVIYNTQFKFQVVRAALEGSTLDEINEQHGSTIQLKLSRKTMRTVHPSQNMEDWLDYITLIAHYDPQCLVFTDESGVCSDGVVCTHGWAPVGERTQRAPHARARHRFNLVAAVALSGLVASMVQEDSMDWFDFEFNLENVLVPMMNPFPAPQSVLILDHASFHHHGRIQEIVEEKGCHIIYLPSYSPDLNPIEKGFSVFKASLRQYAELSGGEDDGDEIETFANFTFTSELIRSLFQGASYID</sequence>
<dbReference type="Gene3D" id="3.30.420.10">
    <property type="entry name" value="Ribonuclease H-like superfamily/Ribonuclease H"/>
    <property type="match status" value="1"/>
</dbReference>
<dbReference type="PANTHER" id="PTHR46564">
    <property type="entry name" value="TRANSPOSASE"/>
    <property type="match status" value="1"/>
</dbReference>
<dbReference type="PANTHER" id="PTHR46564:SF1">
    <property type="entry name" value="TRANSPOSASE"/>
    <property type="match status" value="1"/>
</dbReference>
<evidence type="ECO:0000313" key="3">
    <source>
        <dbReference type="Proteomes" id="UP000008783"/>
    </source>
</evidence>
<dbReference type="OMA" id="FPIKNRV"/>
<keyword evidence="3" id="KW-1185">Reference proteome</keyword>
<proteinExistence type="predicted"/>
<evidence type="ECO:0000313" key="2">
    <source>
        <dbReference type="EMBL" id="EFP76324.1"/>
    </source>
</evidence>
<dbReference type="HOGENOM" id="CLU_056788_1_0_1"/>
<dbReference type="AlphaFoldDB" id="E3JW99"/>
<dbReference type="VEuPathDB" id="FungiDB:PGTG_02765"/>
<dbReference type="GeneID" id="10534216"/>
<evidence type="ECO:0000259" key="1">
    <source>
        <dbReference type="Pfam" id="PF13358"/>
    </source>
</evidence>
<dbReference type="OrthoDB" id="2497579at2759"/>
<organism evidence="2 3">
    <name type="scientific">Puccinia graminis f. sp. tritici (strain CRL 75-36-700-3 / race SCCL)</name>
    <name type="common">Black stem rust fungus</name>
    <dbReference type="NCBI Taxonomy" id="418459"/>
    <lineage>
        <taxon>Eukaryota</taxon>
        <taxon>Fungi</taxon>
        <taxon>Dikarya</taxon>
        <taxon>Basidiomycota</taxon>
        <taxon>Pucciniomycotina</taxon>
        <taxon>Pucciniomycetes</taxon>
        <taxon>Pucciniales</taxon>
        <taxon>Pucciniaceae</taxon>
        <taxon>Puccinia</taxon>
    </lineage>
</organism>
<dbReference type="InterPro" id="IPR036397">
    <property type="entry name" value="RNaseH_sf"/>
</dbReference>
<name>E3JW99_PUCGT</name>
<dbReference type="InParanoid" id="E3JW99"/>
<feature type="domain" description="Tc1-like transposase DDE" evidence="1">
    <location>
        <begin position="70"/>
        <end position="206"/>
    </location>
</feature>
<dbReference type="GO" id="GO:0003676">
    <property type="term" value="F:nucleic acid binding"/>
    <property type="evidence" value="ECO:0007669"/>
    <property type="project" value="InterPro"/>
</dbReference>
<dbReference type="Pfam" id="PF13358">
    <property type="entry name" value="DDE_3"/>
    <property type="match status" value="1"/>
</dbReference>
<protein>
    <recommendedName>
        <fullName evidence="1">Tc1-like transposase DDE domain-containing protein</fullName>
    </recommendedName>
</protein>
<dbReference type="RefSeq" id="XP_003320743.1">
    <property type="nucleotide sequence ID" value="XM_003320695.1"/>
</dbReference>